<dbReference type="Gene3D" id="3.20.20.70">
    <property type="entry name" value="Aldolase class I"/>
    <property type="match status" value="1"/>
</dbReference>
<feature type="region of interest" description="Disordered" evidence="9">
    <location>
        <begin position="182"/>
        <end position="240"/>
    </location>
</feature>
<feature type="compositionally biased region" description="Polar residues" evidence="9">
    <location>
        <begin position="626"/>
        <end position="636"/>
    </location>
</feature>
<feature type="compositionally biased region" description="Polar residues" evidence="9">
    <location>
        <begin position="725"/>
        <end position="743"/>
    </location>
</feature>
<keyword evidence="6" id="KW-0822">Tryptophan biosynthesis</keyword>
<evidence type="ECO:0000256" key="2">
    <source>
        <dbReference type="ARBA" id="ARBA00004696"/>
    </source>
</evidence>
<dbReference type="InterPro" id="IPR011060">
    <property type="entry name" value="RibuloseP-bd_barrel"/>
</dbReference>
<feature type="compositionally biased region" description="Basic and acidic residues" evidence="9">
    <location>
        <begin position="1516"/>
        <end position="1535"/>
    </location>
</feature>
<organism evidence="11 12">
    <name type="scientific">Cystoisospora suis</name>
    <dbReference type="NCBI Taxonomy" id="483139"/>
    <lineage>
        <taxon>Eukaryota</taxon>
        <taxon>Sar</taxon>
        <taxon>Alveolata</taxon>
        <taxon>Apicomplexa</taxon>
        <taxon>Conoidasida</taxon>
        <taxon>Coccidia</taxon>
        <taxon>Eucoccidiorida</taxon>
        <taxon>Eimeriorina</taxon>
        <taxon>Sarcocystidae</taxon>
        <taxon>Cystoisospora</taxon>
    </lineage>
</organism>
<feature type="compositionally biased region" description="Polar residues" evidence="9">
    <location>
        <begin position="753"/>
        <end position="767"/>
    </location>
</feature>
<sequence>GGWGIEYCDRGPTHEGLLRHKIFRRTYIRNGTRLDRPRTLPPNRVFKSTASYVSSTVFTAVPPSHPFVTSSTPVCHRRRSSSPALLSSGKEFEKTSIRQVDHRTRGFLRWGPSEVRSGQKSLQAMRRDRRLPSEAFDQLKRLLEAKQYEVKLLLEKHGDLLDPLTLRQAYVHHTLNSKLAESMRIQGGKSKSLHERVREMNSRRWSSDATSQSLPLSSWKQSPSQRGDRDNSESYYDEGQAPIDPQQALQEADIPHRMSVGCDLKRRSCTNLSVNPRRLSFSKAGDVAVDCATAGADILLVNTNKEGWGGCYDDLEDACKALRGAFNWADRPAVVMKDIIIHPIQIAQAVEAKADGVYLHFSIVCKELDELLAACALMGTQALVEVHDVIEARQAEEAGATLFVVNNWDRYSGQLSPSLEHALEVRSVLSPEVMTLVSGGVSSLDQMIKYAKSGFDGIIMGQALTRPNALELIQDAKAWHGPPRELLHLFAPNPHAAAAAAGFLSSIEESISRKDEKKVGKGDDTKTTNREDSVESKLSSSEVSASEENEVKNQCILPQQAKGECRNDESSLGVACEHEKDKNMASPSRTPSSQDGVQDTRESHDEWRRQCQKKQEQVHQHQQGQSRGTVTISAQVQRKVEDDELDIATKVYEELQRGWNQRPSPHTQSEADEGVPLNPQDNGKRSIARGPVDEEEIDEHTPREREQREDASGRQQQVKEKASSVLGTRGSSQKIRKPQQSEVNVEDHVLSSWGPSVETNGGRSSESLLPKDKEHRNEARSSHSKGEKREHPDVPILRERVIRQSGPAFQPRSQENVEIYSSRSTLHTPRCWQQRKNDAISLPHGRQRPRGERGDVAELSSSSSSSPRIERHPQMNQPSSTASHSPSFELPPIEGITDLTRDSDDAEGSYGSGPLHHFSRPTPTQCTEHRTDPADRKCLKSDDHSNRERSAENDNSDAVDSEPTSEHQWLRAFSRELLDQIEREQQISQVCAEEQRDQQLAMFRQYQKLVNGPGQSNEGAGPDTSLFIPPPSLTSNTYHDPLAIIEESKNESTSISKPFREAFPHEPARAAEACTAAAAAAIANPTAFAEVARDHLQRAVDKGAYTMVKGADPRAQLLAAAPTQEIAEAMAEATAAAVTADDDNAVSSNRKSRRRGAEILHHHDAPSPRALAAAAAEAINERRAKGVRPDLLAAPFTMASPSAPNSLDLGAKGIFGEGSGKVLVGSEGKQEAQSKLILSGAPVPGKHRDGQQQREGTVEKSVSNRDDLQGTRDVRGGRDFAQEDSTRVTSVDGGQEIFDEVELARVGRLFLTEEELTDFVQELRKKKATKQVLLEEQERSRFQQQTTNEEQSEGMIGRTVSASTSTVTTNSGKKGEGHTFLRTPPQTNFVTSSVRALESPCLESTAPTAVNSHCLHQAPATGSISDRYSSENSAASSSRAAPPQMTLQGRGEQEEKVFTRFGRFQPGPPSVTPADQMEAYLPFFQGHRAAATHQHHDHNGSNTDDDRAHAATSGVHCDENREPPHVTTRLTERADGTGSNEVRGGFSDSPDVTSNPLSSDRLSSEISSVLSAMPRTSAQAYQLLLREEQRQRPGDMAASDQDTSLSSTGASSGPPTHVLRAGIAGDASGTNEFPASGDTGSSPAKSDRAALPSVFERMGMNSSMSTAGHESGTGSGVFQTAKGEISLGEPEANEQAEGGNVRPSEGRAPGRTPEDQKEKTTWDLLVSGHGGASVAGGFLQQHVRDLASSGGIEIDEDGEG</sequence>
<feature type="compositionally biased region" description="Basic and acidic residues" evidence="9">
    <location>
        <begin position="927"/>
        <end position="952"/>
    </location>
</feature>
<feature type="compositionally biased region" description="Polar residues" evidence="9">
    <location>
        <begin position="811"/>
        <end position="827"/>
    </location>
</feature>
<accession>A0A2C6KAJ7</accession>
<feature type="compositionally biased region" description="Polar residues" evidence="9">
    <location>
        <begin position="207"/>
        <end position="225"/>
    </location>
</feature>
<gene>
    <name evidence="11" type="ORF">CSUI_004677</name>
</gene>
<feature type="compositionally biased region" description="Basic and acidic residues" evidence="9">
    <location>
        <begin position="511"/>
        <end position="535"/>
    </location>
</feature>
<feature type="compositionally biased region" description="Polar residues" evidence="9">
    <location>
        <begin position="1628"/>
        <end position="1644"/>
    </location>
</feature>
<keyword evidence="12" id="KW-1185">Reference proteome</keyword>
<feature type="compositionally biased region" description="Basic and acidic residues" evidence="9">
    <location>
        <begin position="769"/>
        <end position="802"/>
    </location>
</feature>
<keyword evidence="8" id="KW-0456">Lyase</keyword>
<dbReference type="UniPathway" id="UPA00035">
    <property type="reaction ID" value="UER00043"/>
</dbReference>
<feature type="compositionally biased region" description="Low complexity" evidence="9">
    <location>
        <begin position="1430"/>
        <end position="1441"/>
    </location>
</feature>
<name>A0A2C6KAJ7_9APIC</name>
<feature type="compositionally biased region" description="Basic and acidic residues" evidence="9">
    <location>
        <begin position="1155"/>
        <end position="1166"/>
    </location>
</feature>
<dbReference type="PANTHER" id="PTHR22854">
    <property type="entry name" value="TRYPTOPHAN BIOSYNTHESIS PROTEIN"/>
    <property type="match status" value="1"/>
</dbReference>
<feature type="compositionally biased region" description="Basic and acidic residues" evidence="9">
    <location>
        <begin position="1246"/>
        <end position="1286"/>
    </location>
</feature>
<comment type="caution">
    <text evidence="11">The sequence shown here is derived from an EMBL/GenBank/DDBJ whole genome shotgun (WGS) entry which is preliminary data.</text>
</comment>
<feature type="region of interest" description="Disordered" evidence="9">
    <location>
        <begin position="1238"/>
        <end position="1291"/>
    </location>
</feature>
<protein>
    <recommendedName>
        <fullName evidence="3">indole-3-glycerol-phosphate synthase</fullName>
        <ecNumber evidence="3">4.1.1.48</ecNumber>
    </recommendedName>
</protein>
<dbReference type="Pfam" id="PF00218">
    <property type="entry name" value="IGPS"/>
    <property type="match status" value="1"/>
</dbReference>
<dbReference type="InterPro" id="IPR013798">
    <property type="entry name" value="Indole-3-glycerol_P_synth_dom"/>
</dbReference>
<feature type="region of interest" description="Disordered" evidence="9">
    <location>
        <begin position="1490"/>
        <end position="1560"/>
    </location>
</feature>
<feature type="region of interest" description="Disordered" evidence="9">
    <location>
        <begin position="1361"/>
        <end position="1386"/>
    </location>
</feature>
<feature type="compositionally biased region" description="Polar residues" evidence="9">
    <location>
        <begin position="585"/>
        <end position="597"/>
    </location>
</feature>
<evidence type="ECO:0000256" key="1">
    <source>
        <dbReference type="ARBA" id="ARBA00001633"/>
    </source>
</evidence>
<feature type="compositionally biased region" description="Basic and acidic residues" evidence="9">
    <location>
        <begin position="192"/>
        <end position="206"/>
    </location>
</feature>
<comment type="catalytic activity">
    <reaction evidence="1">
        <text>1-(2-carboxyphenylamino)-1-deoxy-D-ribulose 5-phosphate + H(+) = (1S,2R)-1-C-(indol-3-yl)glycerol 3-phosphate + CO2 + H2O</text>
        <dbReference type="Rhea" id="RHEA:23476"/>
        <dbReference type="ChEBI" id="CHEBI:15377"/>
        <dbReference type="ChEBI" id="CHEBI:15378"/>
        <dbReference type="ChEBI" id="CHEBI:16526"/>
        <dbReference type="ChEBI" id="CHEBI:58613"/>
        <dbReference type="ChEBI" id="CHEBI:58866"/>
        <dbReference type="EC" id="4.1.1.48"/>
    </reaction>
</comment>
<dbReference type="OrthoDB" id="331883at2759"/>
<evidence type="ECO:0000259" key="10">
    <source>
        <dbReference type="Pfam" id="PF00218"/>
    </source>
</evidence>
<dbReference type="InterPro" id="IPR013785">
    <property type="entry name" value="Aldolase_TIM"/>
</dbReference>
<feature type="region of interest" description="Disordered" evidence="9">
    <location>
        <begin position="1140"/>
        <end position="1168"/>
    </location>
</feature>
<feature type="region of interest" description="Disordered" evidence="9">
    <location>
        <begin position="574"/>
        <end position="967"/>
    </location>
</feature>
<dbReference type="EMBL" id="MIGC01002216">
    <property type="protein sequence ID" value="PHJ21481.1"/>
    <property type="molecule type" value="Genomic_DNA"/>
</dbReference>
<evidence type="ECO:0000256" key="3">
    <source>
        <dbReference type="ARBA" id="ARBA00012362"/>
    </source>
</evidence>
<reference evidence="11 12" key="1">
    <citation type="journal article" date="2017" name="Int. J. Parasitol.">
        <title>The genome of the protozoan parasite Cystoisospora suis and a reverse vaccinology approach to identify vaccine candidates.</title>
        <authorList>
            <person name="Palmieri N."/>
            <person name="Shrestha A."/>
            <person name="Ruttkowski B."/>
            <person name="Beck T."/>
            <person name="Vogl C."/>
            <person name="Tomley F."/>
            <person name="Blake D.P."/>
            <person name="Joachim A."/>
        </authorList>
    </citation>
    <scope>NUCLEOTIDE SEQUENCE [LARGE SCALE GENOMIC DNA]</scope>
    <source>
        <strain evidence="11 12">Wien I</strain>
    </source>
</reference>
<keyword evidence="4" id="KW-0028">Amino-acid biosynthesis</keyword>
<dbReference type="Proteomes" id="UP000221165">
    <property type="component" value="Unassembled WGS sequence"/>
</dbReference>
<feature type="compositionally biased region" description="Low complexity" evidence="9">
    <location>
        <begin position="536"/>
        <end position="546"/>
    </location>
</feature>
<comment type="pathway">
    <text evidence="2">Amino-acid biosynthesis; L-tryptophan biosynthesis; L-tryptophan from chorismate: step 4/5.</text>
</comment>
<feature type="region of interest" description="Disordered" evidence="9">
    <location>
        <begin position="1011"/>
        <end position="1033"/>
    </location>
</feature>
<dbReference type="RefSeq" id="XP_067923163.1">
    <property type="nucleotide sequence ID" value="XM_068064862.1"/>
</dbReference>
<feature type="region of interest" description="Disordered" evidence="9">
    <location>
        <begin position="1589"/>
        <end position="1648"/>
    </location>
</feature>
<feature type="compositionally biased region" description="Polar residues" evidence="9">
    <location>
        <begin position="658"/>
        <end position="668"/>
    </location>
</feature>
<dbReference type="VEuPathDB" id="ToxoDB:CSUI_004677"/>
<dbReference type="SUPFAM" id="SSF51366">
    <property type="entry name" value="Ribulose-phoshate binding barrel"/>
    <property type="match status" value="1"/>
</dbReference>
<feature type="compositionally biased region" description="Low complexity" evidence="9">
    <location>
        <begin position="1361"/>
        <end position="1371"/>
    </location>
</feature>
<dbReference type="GeneID" id="94428073"/>
<dbReference type="GO" id="GO:0000162">
    <property type="term" value="P:L-tryptophan biosynthetic process"/>
    <property type="evidence" value="ECO:0007669"/>
    <property type="project" value="UniProtKB-UniPathway"/>
</dbReference>
<feature type="region of interest" description="Disordered" evidence="9">
    <location>
        <begin position="511"/>
        <end position="555"/>
    </location>
</feature>
<evidence type="ECO:0000256" key="7">
    <source>
        <dbReference type="ARBA" id="ARBA00023141"/>
    </source>
</evidence>
<feature type="region of interest" description="Disordered" evidence="9">
    <location>
        <begin position="1688"/>
        <end position="1719"/>
    </location>
</feature>
<feature type="compositionally biased region" description="Polar residues" evidence="9">
    <location>
        <begin position="874"/>
        <end position="886"/>
    </location>
</feature>
<dbReference type="GO" id="GO:0004640">
    <property type="term" value="F:phosphoribosylanthranilate isomerase activity"/>
    <property type="evidence" value="ECO:0007669"/>
    <property type="project" value="TreeGrafter"/>
</dbReference>
<evidence type="ECO:0000256" key="4">
    <source>
        <dbReference type="ARBA" id="ARBA00022605"/>
    </source>
</evidence>
<evidence type="ECO:0000256" key="5">
    <source>
        <dbReference type="ARBA" id="ARBA00022793"/>
    </source>
</evidence>
<dbReference type="EC" id="4.1.1.48" evidence="3"/>
<feature type="compositionally biased region" description="Polar residues" evidence="9">
    <location>
        <begin position="1600"/>
        <end position="1614"/>
    </location>
</feature>
<keyword evidence="7" id="KW-0057">Aromatic amino acid biosynthesis</keyword>
<feature type="compositionally biased region" description="Basic and acidic residues" evidence="9">
    <location>
        <begin position="598"/>
        <end position="619"/>
    </location>
</feature>
<keyword evidence="5" id="KW-0210">Decarboxylase</keyword>
<proteinExistence type="predicted"/>
<evidence type="ECO:0000256" key="8">
    <source>
        <dbReference type="ARBA" id="ARBA00023239"/>
    </source>
</evidence>
<feature type="compositionally biased region" description="Basic and acidic residues" evidence="9">
    <location>
        <begin position="699"/>
        <end position="722"/>
    </location>
</feature>
<dbReference type="PANTHER" id="PTHR22854:SF2">
    <property type="entry name" value="INDOLE-3-GLYCEROL-PHOSPHATE SYNTHASE"/>
    <property type="match status" value="1"/>
</dbReference>
<feature type="region of interest" description="Disordered" evidence="9">
    <location>
        <begin position="1420"/>
        <end position="1454"/>
    </location>
</feature>
<dbReference type="GO" id="GO:0004425">
    <property type="term" value="F:indole-3-glycerol-phosphate synthase activity"/>
    <property type="evidence" value="ECO:0007669"/>
    <property type="project" value="UniProtKB-EC"/>
</dbReference>
<evidence type="ECO:0000256" key="9">
    <source>
        <dbReference type="SAM" id="MobiDB-lite"/>
    </source>
</evidence>
<evidence type="ECO:0000256" key="6">
    <source>
        <dbReference type="ARBA" id="ARBA00022822"/>
    </source>
</evidence>
<evidence type="ECO:0000313" key="11">
    <source>
        <dbReference type="EMBL" id="PHJ21481.1"/>
    </source>
</evidence>
<feature type="non-terminal residue" evidence="11">
    <location>
        <position position="1"/>
    </location>
</feature>
<feature type="domain" description="Indole-3-glycerol phosphate synthase" evidence="10">
    <location>
        <begin position="256"/>
        <end position="468"/>
    </location>
</feature>
<evidence type="ECO:0000313" key="12">
    <source>
        <dbReference type="Proteomes" id="UP000221165"/>
    </source>
</evidence>
<dbReference type="InterPro" id="IPR045186">
    <property type="entry name" value="Indole-3-glycerol_P_synth"/>
</dbReference>